<comment type="similarity">
    <text evidence="1">Belongs to the GeBP family.</text>
</comment>
<dbReference type="GO" id="GO:0006355">
    <property type="term" value="P:regulation of DNA-templated transcription"/>
    <property type="evidence" value="ECO:0007669"/>
    <property type="project" value="InterPro"/>
</dbReference>
<accession>A0A1S4D6K1</accession>
<feature type="compositionally biased region" description="Basic and acidic residues" evidence="2">
    <location>
        <begin position="157"/>
        <end position="173"/>
    </location>
</feature>
<evidence type="ECO:0000256" key="1">
    <source>
        <dbReference type="ARBA" id="ARBA00010820"/>
    </source>
</evidence>
<feature type="region of interest" description="Disordered" evidence="2">
    <location>
        <begin position="1"/>
        <end position="173"/>
    </location>
</feature>
<evidence type="ECO:0000259" key="3">
    <source>
        <dbReference type="Pfam" id="PF04504"/>
    </source>
</evidence>
<feature type="compositionally biased region" description="Polar residues" evidence="2">
    <location>
        <begin position="83"/>
        <end position="92"/>
    </location>
</feature>
<dbReference type="RefSeq" id="XP_016508976.1">
    <property type="nucleotide sequence ID" value="XM_016653490.2"/>
</dbReference>
<evidence type="ECO:0000313" key="4">
    <source>
        <dbReference type="Proteomes" id="UP000790787"/>
    </source>
</evidence>
<feature type="compositionally biased region" description="Basic and acidic residues" evidence="2">
    <location>
        <begin position="139"/>
        <end position="149"/>
    </location>
</feature>
<name>A0A1S4D6K1_TOBAC</name>
<dbReference type="RefSeq" id="XP_016508976.1">
    <property type="nucleotide sequence ID" value="XM_016653490.1"/>
</dbReference>
<reference evidence="4" key="1">
    <citation type="journal article" date="2014" name="Nat. Commun.">
        <title>The tobacco genome sequence and its comparison with those of tomato and potato.</title>
        <authorList>
            <person name="Sierro N."/>
            <person name="Battey J.N."/>
            <person name="Ouadi S."/>
            <person name="Bakaher N."/>
            <person name="Bovet L."/>
            <person name="Willig A."/>
            <person name="Goepfert S."/>
            <person name="Peitsch M.C."/>
            <person name="Ivanov N.V."/>
        </authorList>
    </citation>
    <scope>NUCLEOTIDE SEQUENCE [LARGE SCALE GENOMIC DNA]</scope>
</reference>
<dbReference type="KEGG" id="nta:107826502"/>
<feature type="compositionally biased region" description="Acidic residues" evidence="2">
    <location>
        <begin position="26"/>
        <end position="38"/>
    </location>
</feature>
<protein>
    <submittedName>
        <fullName evidence="5">Mediator-associated protein 1</fullName>
    </submittedName>
    <submittedName>
        <fullName evidence="5">Transcription factor At1g61730</fullName>
    </submittedName>
</protein>
<dbReference type="OrthoDB" id="1304626at2759"/>
<keyword evidence="4" id="KW-1185">Reference proteome</keyword>
<feature type="compositionally biased region" description="Basic and acidic residues" evidence="2">
    <location>
        <begin position="253"/>
        <end position="262"/>
    </location>
</feature>
<dbReference type="GeneID" id="107826502"/>
<sequence>MAKKHTEEEEESGDEMEVSSPGNADSESESESESEPEPEPEKQQPPMKKPPFAAPKKPQPPEDSSSSAEESGSESESESESEPGTQKPNSVTVEPLASKPMDDPKKSAPKPRSKPNATAKPTSPPPAKPSAGAGAKRPVAVDDGKTKESKRSKKTPKKEIETPVKQKTPTEDVKRQLFQRLWSEDDEIVILKGMVDYRLKKKSDPVADLSAFHDFIKKSLHVDVSKTQLQDKIRRLKKKYENNAGKEKKGKKERTFSKPHEQKTYELSKKIWGKEKTDNKGEKVEEVDRVVENGTTSKKGQSKSEANDNVVMENGVEEGEEQSAEVVKREKNIEVAAQNLSLVSCERSVAELEKWLEENSGLISIETRNEMKEKLMSLKLAEFDLCFRRVELITEQGKLVREAMGASGINILQK</sequence>
<evidence type="ECO:0000256" key="2">
    <source>
        <dbReference type="SAM" id="MobiDB-lite"/>
    </source>
</evidence>
<feature type="compositionally biased region" description="Low complexity" evidence="2">
    <location>
        <begin position="54"/>
        <end position="70"/>
    </location>
</feature>
<dbReference type="Proteomes" id="UP000790787">
    <property type="component" value="Chromosome 16"/>
</dbReference>
<gene>
    <name evidence="5" type="primary">LOC107826502</name>
</gene>
<dbReference type="AlphaFoldDB" id="A0A1S4D6K1"/>
<reference evidence="5" key="2">
    <citation type="submission" date="2025-08" db="UniProtKB">
        <authorList>
            <consortium name="RefSeq"/>
        </authorList>
    </citation>
    <scope>IDENTIFICATION</scope>
    <source>
        <tissue evidence="5">Leaf</tissue>
    </source>
</reference>
<dbReference type="Pfam" id="PF04504">
    <property type="entry name" value="GeBP-like_DBD"/>
    <property type="match status" value="1"/>
</dbReference>
<organism evidence="4 5">
    <name type="scientific">Nicotiana tabacum</name>
    <name type="common">Common tobacco</name>
    <dbReference type="NCBI Taxonomy" id="4097"/>
    <lineage>
        <taxon>Eukaryota</taxon>
        <taxon>Viridiplantae</taxon>
        <taxon>Streptophyta</taxon>
        <taxon>Embryophyta</taxon>
        <taxon>Tracheophyta</taxon>
        <taxon>Spermatophyta</taxon>
        <taxon>Magnoliopsida</taxon>
        <taxon>eudicotyledons</taxon>
        <taxon>Gunneridae</taxon>
        <taxon>Pentapetalae</taxon>
        <taxon>asterids</taxon>
        <taxon>lamiids</taxon>
        <taxon>Solanales</taxon>
        <taxon>Solanaceae</taxon>
        <taxon>Nicotianoideae</taxon>
        <taxon>Nicotianeae</taxon>
        <taxon>Nicotiana</taxon>
    </lineage>
</organism>
<dbReference type="PANTHER" id="PTHR31662">
    <property type="entry name" value="BNAANNG10740D PROTEIN-RELATED"/>
    <property type="match status" value="1"/>
</dbReference>
<feature type="compositionally biased region" description="Acidic residues" evidence="2">
    <location>
        <begin position="71"/>
        <end position="81"/>
    </location>
</feature>
<feature type="domain" description="Glabrous enhancer-binding protein-like DBD" evidence="3">
    <location>
        <begin position="178"/>
        <end position="273"/>
    </location>
</feature>
<dbReference type="InterPro" id="IPR007592">
    <property type="entry name" value="GEBP"/>
</dbReference>
<dbReference type="GO" id="GO:0005634">
    <property type="term" value="C:nucleus"/>
    <property type="evidence" value="ECO:0000318"/>
    <property type="project" value="GO_Central"/>
</dbReference>
<dbReference type="PaxDb" id="4097-A0A1S4D6K1"/>
<dbReference type="OMA" id="KNTIMIN"/>
<dbReference type="STRING" id="4097.A0A1S4D6K1"/>
<feature type="region of interest" description="Disordered" evidence="2">
    <location>
        <begin position="238"/>
        <end position="262"/>
    </location>
</feature>
<evidence type="ECO:0000313" key="5">
    <source>
        <dbReference type="RefSeq" id="XP_016508976.1"/>
    </source>
</evidence>
<proteinExistence type="inferred from homology"/>
<feature type="compositionally biased region" description="Acidic residues" evidence="2">
    <location>
        <begin position="8"/>
        <end position="17"/>
    </location>
</feature>
<dbReference type="PANTHER" id="PTHR31662:SF104">
    <property type="entry name" value="LISH DOMAIN-CONTAINING PROTEIN C1711.05-LIKE"/>
    <property type="match status" value="1"/>
</dbReference>
<feature type="compositionally biased region" description="Basic and acidic residues" evidence="2">
    <location>
        <begin position="238"/>
        <end position="247"/>
    </location>
</feature>
<dbReference type="InterPro" id="IPR053932">
    <property type="entry name" value="GeBP-like_DBD"/>
</dbReference>